<dbReference type="EMBL" id="CAJSLV010000001">
    <property type="protein sequence ID" value="CAG6390615.1"/>
    <property type="molecule type" value="Genomic_DNA"/>
</dbReference>
<organism evidence="1 2">
    <name type="scientific">Actinacidiphila cocklensis</name>
    <dbReference type="NCBI Taxonomy" id="887465"/>
    <lineage>
        <taxon>Bacteria</taxon>
        <taxon>Bacillati</taxon>
        <taxon>Actinomycetota</taxon>
        <taxon>Actinomycetes</taxon>
        <taxon>Kitasatosporales</taxon>
        <taxon>Streptomycetaceae</taxon>
        <taxon>Actinacidiphila</taxon>
    </lineage>
</organism>
<sequence>MHHRQRLLHQDRPYDAVPAVNPTFSQINTTLDNPALRPAYFSFGKNEPQTLDLANDSTADDTVQVMVSYQYPLLRRLRLQMVDRRGRTVATPYDGHWISRNDGAGTGMAFYGWDGTRTDGTPAPGGTYHLRLVFDKAMGDADLAPPTETWTSPEVTLVR</sequence>
<dbReference type="Proteomes" id="UP001152519">
    <property type="component" value="Unassembled WGS sequence"/>
</dbReference>
<protein>
    <recommendedName>
        <fullName evidence="3">FlgD Ig-like domain-containing protein</fullName>
    </recommendedName>
</protein>
<accession>A0A9W4E130</accession>
<keyword evidence="2" id="KW-1185">Reference proteome</keyword>
<evidence type="ECO:0008006" key="3">
    <source>
        <dbReference type="Google" id="ProtNLM"/>
    </source>
</evidence>
<name>A0A9W4E130_9ACTN</name>
<proteinExistence type="predicted"/>
<gene>
    <name evidence="1" type="ORF">SCOCK_10082</name>
</gene>
<dbReference type="RefSeq" id="WP_251483528.1">
    <property type="nucleotide sequence ID" value="NZ_CAJSLV010000001.1"/>
</dbReference>
<evidence type="ECO:0000313" key="2">
    <source>
        <dbReference type="Proteomes" id="UP001152519"/>
    </source>
</evidence>
<evidence type="ECO:0000313" key="1">
    <source>
        <dbReference type="EMBL" id="CAG6390615.1"/>
    </source>
</evidence>
<reference evidence="1" key="1">
    <citation type="submission" date="2021-05" db="EMBL/GenBank/DDBJ databases">
        <authorList>
            <person name="Arsene-Ploetze F."/>
        </authorList>
    </citation>
    <scope>NUCLEOTIDE SEQUENCE</scope>
    <source>
        <strain evidence="1">DSM 42138</strain>
    </source>
</reference>
<dbReference type="Gene3D" id="2.60.40.4070">
    <property type="match status" value="1"/>
</dbReference>
<dbReference type="AlphaFoldDB" id="A0A9W4E130"/>
<comment type="caution">
    <text evidence="1">The sequence shown here is derived from an EMBL/GenBank/DDBJ whole genome shotgun (WGS) entry which is preliminary data.</text>
</comment>